<keyword evidence="3" id="KW-1185">Reference proteome</keyword>
<evidence type="ECO:0000313" key="2">
    <source>
        <dbReference type="EMBL" id="CAB3804004.1"/>
    </source>
</evidence>
<feature type="compositionally biased region" description="Basic and acidic residues" evidence="1">
    <location>
        <begin position="1"/>
        <end position="12"/>
    </location>
</feature>
<reference evidence="2 3" key="1">
    <citation type="submission" date="2020-04" db="EMBL/GenBank/DDBJ databases">
        <authorList>
            <person name="De Canck E."/>
        </authorList>
    </citation>
    <scope>NUCLEOTIDE SEQUENCE [LARGE SCALE GENOMIC DNA]</scope>
    <source>
        <strain evidence="2 3">LMG 28138</strain>
    </source>
</reference>
<dbReference type="AlphaFoldDB" id="A0A6S7D217"/>
<dbReference type="Proteomes" id="UP000494115">
    <property type="component" value="Unassembled WGS sequence"/>
</dbReference>
<name>A0A6S7D217_9BURK</name>
<feature type="region of interest" description="Disordered" evidence="1">
    <location>
        <begin position="1"/>
        <end position="28"/>
    </location>
</feature>
<dbReference type="EMBL" id="CADIKM010000060">
    <property type="protein sequence ID" value="CAB3804004.1"/>
    <property type="molecule type" value="Genomic_DNA"/>
</dbReference>
<protein>
    <submittedName>
        <fullName evidence="2">Uncharacterized protein</fullName>
    </submittedName>
</protein>
<organism evidence="2 3">
    <name type="scientific">Pararobbsia alpina</name>
    <dbReference type="NCBI Taxonomy" id="621374"/>
    <lineage>
        <taxon>Bacteria</taxon>
        <taxon>Pseudomonadati</taxon>
        <taxon>Pseudomonadota</taxon>
        <taxon>Betaproteobacteria</taxon>
        <taxon>Burkholderiales</taxon>
        <taxon>Burkholderiaceae</taxon>
        <taxon>Pararobbsia</taxon>
    </lineage>
</organism>
<proteinExistence type="predicted"/>
<accession>A0A6S7D217</accession>
<evidence type="ECO:0000313" key="3">
    <source>
        <dbReference type="Proteomes" id="UP000494115"/>
    </source>
</evidence>
<evidence type="ECO:0000256" key="1">
    <source>
        <dbReference type="SAM" id="MobiDB-lite"/>
    </source>
</evidence>
<gene>
    <name evidence="2" type="ORF">LMG28138_05440</name>
</gene>
<sequence length="65" mass="7260">MNDGTHRDDRGNRNGTFGPKRTKKGVGLTQTRKMSLNVRDFIGTGFERFGSNVFRAIVTAFEKAP</sequence>